<dbReference type="EMBL" id="JAENIK010000009">
    <property type="protein sequence ID" value="MBK1815570.1"/>
    <property type="molecule type" value="Genomic_DNA"/>
</dbReference>
<evidence type="ECO:0008006" key="4">
    <source>
        <dbReference type="Google" id="ProtNLM"/>
    </source>
</evidence>
<protein>
    <recommendedName>
        <fullName evidence="4">DUF2167 domain-containing protein</fullName>
    </recommendedName>
</protein>
<keyword evidence="3" id="KW-1185">Reference proteome</keyword>
<evidence type="ECO:0000256" key="1">
    <source>
        <dbReference type="SAM" id="SignalP"/>
    </source>
</evidence>
<feature type="signal peptide" evidence="1">
    <location>
        <begin position="1"/>
        <end position="19"/>
    </location>
</feature>
<keyword evidence="1" id="KW-0732">Signal</keyword>
<dbReference type="RefSeq" id="WP_200350533.1">
    <property type="nucleotide sequence ID" value="NZ_BAABHZ010000008.1"/>
</dbReference>
<reference evidence="2" key="1">
    <citation type="submission" date="2021-01" db="EMBL/GenBank/DDBJ databases">
        <title>Modified the classification status of verrucomicrobia.</title>
        <authorList>
            <person name="Feng X."/>
        </authorList>
    </citation>
    <scope>NUCLEOTIDE SEQUENCE</scope>
    <source>
        <strain evidence="2">JCM 18052</strain>
    </source>
</reference>
<organism evidence="2 3">
    <name type="scientific">Luteolibacter yonseiensis</name>
    <dbReference type="NCBI Taxonomy" id="1144680"/>
    <lineage>
        <taxon>Bacteria</taxon>
        <taxon>Pseudomonadati</taxon>
        <taxon>Verrucomicrobiota</taxon>
        <taxon>Verrucomicrobiia</taxon>
        <taxon>Verrucomicrobiales</taxon>
        <taxon>Verrucomicrobiaceae</taxon>
        <taxon>Luteolibacter</taxon>
    </lineage>
</organism>
<accession>A0A934VAX0</accession>
<comment type="caution">
    <text evidence="2">The sequence shown here is derived from an EMBL/GenBank/DDBJ whole genome shotgun (WGS) entry which is preliminary data.</text>
</comment>
<evidence type="ECO:0000313" key="2">
    <source>
        <dbReference type="EMBL" id="MBK1815570.1"/>
    </source>
</evidence>
<feature type="chain" id="PRO_5037532174" description="DUF2167 domain-containing protein" evidence="1">
    <location>
        <begin position="20"/>
        <end position="345"/>
    </location>
</feature>
<dbReference type="AlphaFoldDB" id="A0A934VAX0"/>
<proteinExistence type="predicted"/>
<name>A0A934VAX0_9BACT</name>
<sequence>MKIPAIVGITACLASIALASDEPPLPAWETRQRAEREADGWLAGAVLLTDDPIPGEPERAAAEALEAPSPDEIAGDATVFPELPEKFLPDYFAERPKSFLVDPQGLLAPADYQDRLGFLNYHASDSSIDLFVYLLEKDQEIPADVRDEEMMERLFNEGRPAAVVFYYLGAPQRSVISLSPSLTGSISTTEQRRALESSVMQASERTIPAEQLEKFLGQMSVRIYWMERMLSSTLDIRPHPGAEGAAIVEKKAAAAPAPHGKFAWVKEAAAKAALPASALAGLLLAAFGLTRWLRARARHRFPELEVEPRLGGSHAAGVGAVISFSSASVPPASQRDQMPDYLRRM</sequence>
<dbReference type="Proteomes" id="UP000600139">
    <property type="component" value="Unassembled WGS sequence"/>
</dbReference>
<evidence type="ECO:0000313" key="3">
    <source>
        <dbReference type="Proteomes" id="UP000600139"/>
    </source>
</evidence>
<gene>
    <name evidence="2" type="ORF">JIN84_08085</name>
</gene>